<evidence type="ECO:0000256" key="1">
    <source>
        <dbReference type="SAM" id="MobiDB-lite"/>
    </source>
</evidence>
<feature type="signal peptide" evidence="2">
    <location>
        <begin position="1"/>
        <end position="21"/>
    </location>
</feature>
<proteinExistence type="predicted"/>
<evidence type="ECO:0000313" key="5">
    <source>
        <dbReference type="Proteomes" id="UP000236621"/>
    </source>
</evidence>
<dbReference type="OrthoDB" id="5385013at2759"/>
<evidence type="ECO:0000313" key="4">
    <source>
        <dbReference type="EMBL" id="PNY29545.1"/>
    </source>
</evidence>
<feature type="compositionally biased region" description="Low complexity" evidence="1">
    <location>
        <begin position="895"/>
        <end position="911"/>
    </location>
</feature>
<dbReference type="Pfam" id="PF24086">
    <property type="entry name" value="DUF7371"/>
    <property type="match status" value="1"/>
</dbReference>
<feature type="chain" id="PRO_5014421297" description="DUF7371 domain-containing protein" evidence="2">
    <location>
        <begin position="22"/>
        <end position="1176"/>
    </location>
</feature>
<feature type="domain" description="DUF7371" evidence="3">
    <location>
        <begin position="944"/>
        <end position="1134"/>
    </location>
</feature>
<keyword evidence="5" id="KW-1185">Reference proteome</keyword>
<dbReference type="Proteomes" id="UP000236621">
    <property type="component" value="Unassembled WGS sequence"/>
</dbReference>
<organism evidence="4 5">
    <name type="scientific">Tolypocladium capitatum</name>
    <dbReference type="NCBI Taxonomy" id="45235"/>
    <lineage>
        <taxon>Eukaryota</taxon>
        <taxon>Fungi</taxon>
        <taxon>Dikarya</taxon>
        <taxon>Ascomycota</taxon>
        <taxon>Pezizomycotina</taxon>
        <taxon>Sordariomycetes</taxon>
        <taxon>Hypocreomycetidae</taxon>
        <taxon>Hypocreales</taxon>
        <taxon>Ophiocordycipitaceae</taxon>
        <taxon>Tolypocladium</taxon>
    </lineage>
</organism>
<feature type="region of interest" description="Disordered" evidence="1">
    <location>
        <begin position="142"/>
        <end position="222"/>
    </location>
</feature>
<feature type="region of interest" description="Disordered" evidence="1">
    <location>
        <begin position="27"/>
        <end position="68"/>
    </location>
</feature>
<keyword evidence="2" id="KW-0732">Signal</keyword>
<dbReference type="InterPro" id="IPR055795">
    <property type="entry name" value="DUF7371"/>
</dbReference>
<comment type="caution">
    <text evidence="4">The sequence shown here is derived from an EMBL/GenBank/DDBJ whole genome shotgun (WGS) entry which is preliminary data.</text>
</comment>
<evidence type="ECO:0000259" key="3">
    <source>
        <dbReference type="Pfam" id="PF24086"/>
    </source>
</evidence>
<feature type="region of interest" description="Disordered" evidence="1">
    <location>
        <begin position="866"/>
        <end position="941"/>
    </location>
</feature>
<feature type="compositionally biased region" description="Gly residues" evidence="1">
    <location>
        <begin position="144"/>
        <end position="154"/>
    </location>
</feature>
<protein>
    <recommendedName>
        <fullName evidence="3">DUF7371 domain-containing protein</fullName>
    </recommendedName>
</protein>
<dbReference type="STRING" id="45235.A0A2K3QPT7"/>
<reference evidence="4 5" key="1">
    <citation type="submission" date="2017-08" db="EMBL/GenBank/DDBJ databases">
        <title>Harnessing the power of phylogenomics to disentangle the directionality and signatures of interkingdom host jumping in the parasitic fungal genus Tolypocladium.</title>
        <authorList>
            <person name="Quandt C.A."/>
            <person name="Patterson W."/>
            <person name="Spatafora J.W."/>
        </authorList>
    </citation>
    <scope>NUCLEOTIDE SEQUENCE [LARGE SCALE GENOMIC DNA]</scope>
    <source>
        <strain evidence="4 5">CBS 113982</strain>
    </source>
</reference>
<accession>A0A2K3QPT7</accession>
<dbReference type="EMBL" id="NRSZ01000097">
    <property type="protein sequence ID" value="PNY29545.1"/>
    <property type="molecule type" value="Genomic_DNA"/>
</dbReference>
<feature type="compositionally biased region" description="Polar residues" evidence="1">
    <location>
        <begin position="873"/>
        <end position="894"/>
    </location>
</feature>
<feature type="compositionally biased region" description="Polar residues" evidence="1">
    <location>
        <begin position="156"/>
        <end position="176"/>
    </location>
</feature>
<name>A0A2K3QPT7_9HYPO</name>
<evidence type="ECO:0000256" key="2">
    <source>
        <dbReference type="SAM" id="SignalP"/>
    </source>
</evidence>
<dbReference type="AlphaFoldDB" id="A0A2K3QPT7"/>
<gene>
    <name evidence="4" type="ORF">TCAP_00539</name>
</gene>
<sequence>MRAITSFRALVASSLLHRSVAQAPDYGQASLTPPLQVSPDGGSGAGPYDHPGTGPDGDAKATLGSFPGGSPNGPTCVMQGITTVFVTVYPTSPVSSADASFPGGSGPDQTVTNTQFPTRTIRVSPVDTAQATQSPFTTLTIDVWGGGPGSGGDSGTLASVSGSASTFTSGAPSSDGSVPGGNGEDTGASPGPDGTSQGTAMSAGSPFFTGPTTVAGPNGGPPWYTVVTDTNVQWATGSAGPSPLTILSEHTITIGAVPTEAPSNVGSITCVTTTGADGRPTVIEWPVGNLQDNGGQPITSGAGILTDNGPVAPQAVTVVNPPWPGVTGSNVDGATAPGGAGMSTACTTFTVLGIDGIPTVVHSSWVVPQGVPITGASGALPTVFSAPVQPLNIPNGAGITTCTSYTIIGSDGKPTVVESTLVLPGAANTQAGVPANLPNGVPIQATPLPGSPGPVESGGFGPLGGVTTHTTYTVLGIDGRPTVVDNTYVVAGPAATPVAANIPGGVVTGAPSQVTLGPGSPQPGNVGGHGGITTCITYTAIGPDGKPTIVESTVVMPASDAVPTASPLNFPTMVPGQQTVLPQGISVGNLITTAVTVDILGPNGVATPVVETIILTPAEGAGTALPTGITPGYPSMAPQQQLTYLPQGIPPFMPSNNAVTTYVTVQVLGPNGIPTPVVQTIVFTPSATGIGLPTAPPVVNTAGLPAPASGPVVAAGGPSLDAYGVAVPNVQTIVPASALVSGVDNLPAGTVTGTSITTFTIVAGPNGMPVLSAVTGLPLASYGSSGENGVLAPNGGQLPVDDGYGWPTNAGLYGPLSSLFVPQAAGVATLQTSTWTNIIPQQTTTYTINFPLTTLATVVAPPAGKRAFRRQESPSPFKSAWSNSTTTPSPFSVNTSLGASLSSALGDSTTVQPPPSPTTPVPSSTPGADNGGGSSAMCPAGGQVGNTTVNFDDVKPGPLFNPACGMWFSEGFLVAPPSAQSSQSFFSSSGGQLVEFVPPSLSGTPTTQGSGDIAEIGVGPNSANACFRFDFFGADLGCAAQGNEQWCEFEISAYTYNAGTSNEQSIAWSETKRVPACPSFPNGRCSLTPVEFEGYTNITSVLITLHVGLELRAWWGDGFKFGWTDNTCDAASCRARAVPHRVKRETVESALRRGVWHWTPAGLQRLDDRYIWESVY</sequence>